<comment type="caution">
    <text evidence="1">The sequence shown here is derived from an EMBL/GenBank/DDBJ whole genome shotgun (WGS) entry which is preliminary data.</text>
</comment>
<name>A0A4Y9YEI8_9APHY</name>
<organism evidence="1 2">
    <name type="scientific">Rhodofomes roseus</name>
    <dbReference type="NCBI Taxonomy" id="34475"/>
    <lineage>
        <taxon>Eukaryota</taxon>
        <taxon>Fungi</taxon>
        <taxon>Dikarya</taxon>
        <taxon>Basidiomycota</taxon>
        <taxon>Agaricomycotina</taxon>
        <taxon>Agaricomycetes</taxon>
        <taxon>Polyporales</taxon>
        <taxon>Rhodofomes</taxon>
    </lineage>
</organism>
<dbReference type="EMBL" id="SEKV01000239">
    <property type="protein sequence ID" value="TFY60755.1"/>
    <property type="molecule type" value="Genomic_DNA"/>
</dbReference>
<proteinExistence type="predicted"/>
<gene>
    <name evidence="1" type="ORF">EVJ58_g4939</name>
</gene>
<dbReference type="Proteomes" id="UP000298390">
    <property type="component" value="Unassembled WGS sequence"/>
</dbReference>
<evidence type="ECO:0000313" key="2">
    <source>
        <dbReference type="Proteomes" id="UP000298390"/>
    </source>
</evidence>
<dbReference type="AlphaFoldDB" id="A0A4Y9YEI8"/>
<evidence type="ECO:0000313" key="1">
    <source>
        <dbReference type="EMBL" id="TFY60755.1"/>
    </source>
</evidence>
<protein>
    <submittedName>
        <fullName evidence="1">Uncharacterized protein</fullName>
    </submittedName>
</protein>
<sequence length="184" mass="18451">MLVCGIGGGGTSGAIAPNGGDISAVLMEMDGGAFGLRRDCGNDTFRGAGALLGTAVVPGGKYDVGPATEGRLPGCEEARLRPTMPKLDIVLAGSAADAKRPMLGTDAAIAVESVGDDDAVEEGGAEVLPRRWEMVPITGEVLINCGVFVGVASERVEKVDPPRGLGVVKCEPACGDAGSDACPL</sequence>
<reference evidence="1 2" key="1">
    <citation type="submission" date="2019-01" db="EMBL/GenBank/DDBJ databases">
        <title>Genome sequencing of the rare red list fungi Fomitopsis rosea.</title>
        <authorList>
            <person name="Buettner E."/>
            <person name="Kellner H."/>
        </authorList>
    </citation>
    <scope>NUCLEOTIDE SEQUENCE [LARGE SCALE GENOMIC DNA]</scope>
    <source>
        <strain evidence="1 2">DSM 105464</strain>
    </source>
</reference>
<accession>A0A4Y9YEI8</accession>